<dbReference type="PANTHER" id="PTHR46184:SF2">
    <property type="entry name" value="UNCONVENTIONAL MYOSIN-IXB"/>
    <property type="match status" value="1"/>
</dbReference>
<dbReference type="InterPro" id="IPR002219">
    <property type="entry name" value="PKC_DAG/PE"/>
</dbReference>
<dbReference type="PROSITE" id="PS50238">
    <property type="entry name" value="RHOGAP"/>
    <property type="match status" value="1"/>
</dbReference>
<comment type="subcellular location">
    <subcellularLocation>
        <location evidence="1">Cytoplasm</location>
    </subcellularLocation>
</comment>
<dbReference type="PROSITE" id="PS50081">
    <property type="entry name" value="ZF_DAG_PE_2"/>
    <property type="match status" value="1"/>
</dbReference>
<feature type="domain" description="Ras-associating" evidence="13">
    <location>
        <begin position="10"/>
        <end position="108"/>
    </location>
</feature>
<dbReference type="SMART" id="SM00242">
    <property type="entry name" value="MYSc"/>
    <property type="match status" value="1"/>
</dbReference>
<evidence type="ECO:0000259" key="15">
    <source>
        <dbReference type="PROSITE" id="PS51456"/>
    </source>
</evidence>
<keyword evidence="7 11" id="KW-0067">ATP-binding</keyword>
<keyword evidence="5 11" id="KW-0547">Nucleotide-binding</keyword>
<dbReference type="SMART" id="SM00314">
    <property type="entry name" value="RA"/>
    <property type="match status" value="1"/>
</dbReference>
<keyword evidence="4" id="KW-0479">Metal-binding</keyword>
<feature type="domain" description="Phorbol-ester/DAG-type" evidence="12">
    <location>
        <begin position="1145"/>
        <end position="1194"/>
    </location>
</feature>
<dbReference type="GO" id="GO:0005096">
    <property type="term" value="F:GTPase activator activity"/>
    <property type="evidence" value="ECO:0007669"/>
    <property type="project" value="InterPro"/>
</dbReference>
<dbReference type="PANTHER" id="PTHR46184">
    <property type="entry name" value="UNCONVENTIONAL MYOSIN-IXB-LIKE PROTEIN"/>
    <property type="match status" value="1"/>
</dbReference>
<dbReference type="Gene3D" id="6.20.240.20">
    <property type="match status" value="1"/>
</dbReference>
<feature type="region of interest" description="Actin-binding" evidence="11">
    <location>
        <begin position="764"/>
        <end position="786"/>
    </location>
</feature>
<dbReference type="InterPro" id="IPR001609">
    <property type="entry name" value="Myosin_head_motor_dom-like"/>
</dbReference>
<dbReference type="Pfam" id="PF00063">
    <property type="entry name" value="Myosin_head"/>
    <property type="match status" value="2"/>
</dbReference>
<dbReference type="Gene3D" id="1.10.555.10">
    <property type="entry name" value="Rho GTPase activation protein"/>
    <property type="match status" value="1"/>
</dbReference>
<dbReference type="SMART" id="SM00109">
    <property type="entry name" value="C1"/>
    <property type="match status" value="1"/>
</dbReference>
<dbReference type="InterPro" id="IPR000159">
    <property type="entry name" value="RA_dom"/>
</dbReference>
<reference evidence="16" key="2">
    <citation type="submission" date="2025-08" db="UniProtKB">
        <authorList>
            <consortium name="Ensembl"/>
        </authorList>
    </citation>
    <scope>IDENTIFICATION</scope>
</reference>
<keyword evidence="9 11" id="KW-0518">Myosin</keyword>
<dbReference type="SUPFAM" id="SSF57889">
    <property type="entry name" value="Cysteine-rich domain"/>
    <property type="match status" value="1"/>
</dbReference>
<dbReference type="GO" id="GO:0030027">
    <property type="term" value="C:lamellipodium"/>
    <property type="evidence" value="ECO:0007669"/>
    <property type="project" value="TreeGrafter"/>
</dbReference>
<evidence type="ECO:0000256" key="8">
    <source>
        <dbReference type="ARBA" id="ARBA00023054"/>
    </source>
</evidence>
<evidence type="ECO:0000256" key="10">
    <source>
        <dbReference type="ARBA" id="ARBA00023175"/>
    </source>
</evidence>
<feature type="domain" description="Myosin motor" evidence="15">
    <location>
        <begin position="115"/>
        <end position="882"/>
    </location>
</feature>
<dbReference type="GO" id="GO:0035556">
    <property type="term" value="P:intracellular signal transduction"/>
    <property type="evidence" value="ECO:0007669"/>
    <property type="project" value="InterPro"/>
</dbReference>
<dbReference type="SUPFAM" id="SSF48350">
    <property type="entry name" value="GTPase activation domain, GAP"/>
    <property type="match status" value="1"/>
</dbReference>
<evidence type="ECO:0000256" key="7">
    <source>
        <dbReference type="ARBA" id="ARBA00022840"/>
    </source>
</evidence>
<keyword evidence="3" id="KW-0963">Cytoplasm</keyword>
<dbReference type="GO" id="GO:0072673">
    <property type="term" value="P:lamellipodium morphogenesis"/>
    <property type="evidence" value="ECO:0007669"/>
    <property type="project" value="TreeGrafter"/>
</dbReference>
<accession>A0A667YD72</accession>
<dbReference type="Gene3D" id="1.20.58.530">
    <property type="match status" value="2"/>
</dbReference>
<dbReference type="PROSITE" id="PS50096">
    <property type="entry name" value="IQ"/>
    <property type="match status" value="1"/>
</dbReference>
<dbReference type="Gene3D" id="1.20.5.190">
    <property type="match status" value="1"/>
</dbReference>
<dbReference type="PRINTS" id="PR00193">
    <property type="entry name" value="MYOSINHEAVY"/>
</dbReference>
<comment type="similarity">
    <text evidence="2 11">Belongs to the TRAFAC class myosin-kinesin ATPase superfamily. Myosin family.</text>
</comment>
<dbReference type="Gene3D" id="3.10.20.90">
    <property type="entry name" value="Phosphatidylinositol 3-kinase Catalytic Subunit, Chain A, domain 1"/>
    <property type="match status" value="1"/>
</dbReference>
<dbReference type="Pfam" id="PF00788">
    <property type="entry name" value="RA"/>
    <property type="match status" value="1"/>
</dbReference>
<evidence type="ECO:0000259" key="14">
    <source>
        <dbReference type="PROSITE" id="PS50238"/>
    </source>
</evidence>
<dbReference type="InterPro" id="IPR027417">
    <property type="entry name" value="P-loop_NTPase"/>
</dbReference>
<dbReference type="InterPro" id="IPR036961">
    <property type="entry name" value="Kinesin_motor_dom_sf"/>
</dbReference>
<dbReference type="GeneTree" id="ENSGT00940000156845"/>
<dbReference type="InterPro" id="IPR046349">
    <property type="entry name" value="C1-like_sf"/>
</dbReference>
<evidence type="ECO:0000256" key="1">
    <source>
        <dbReference type="ARBA" id="ARBA00004496"/>
    </source>
</evidence>
<feature type="domain" description="Rho-GAP" evidence="14">
    <location>
        <begin position="1210"/>
        <end position="1398"/>
    </location>
</feature>
<dbReference type="Proteomes" id="UP000472263">
    <property type="component" value="Chromosome 17"/>
</dbReference>
<dbReference type="Ensembl" id="ENSMMDT00005028941.1">
    <property type="protein sequence ID" value="ENSMMDP00005028265.1"/>
    <property type="gene ID" value="ENSMMDG00005013530.1"/>
</dbReference>
<dbReference type="PROSITE" id="PS51456">
    <property type="entry name" value="MYOSIN_MOTOR"/>
    <property type="match status" value="1"/>
</dbReference>
<dbReference type="GO" id="GO:0000146">
    <property type="term" value="F:microfilament motor activity"/>
    <property type="evidence" value="ECO:0007669"/>
    <property type="project" value="InterPro"/>
</dbReference>
<dbReference type="SUPFAM" id="SSF52540">
    <property type="entry name" value="P-loop containing nucleoside triphosphate hydrolases"/>
    <property type="match status" value="1"/>
</dbReference>
<dbReference type="Gene3D" id="1.10.10.820">
    <property type="match status" value="1"/>
</dbReference>
<dbReference type="GO" id="GO:0016887">
    <property type="term" value="F:ATP hydrolysis activity"/>
    <property type="evidence" value="ECO:0007669"/>
    <property type="project" value="TreeGrafter"/>
</dbReference>
<evidence type="ECO:0000259" key="12">
    <source>
        <dbReference type="PROSITE" id="PS50081"/>
    </source>
</evidence>
<dbReference type="GO" id="GO:0046872">
    <property type="term" value="F:metal ion binding"/>
    <property type="evidence" value="ECO:0007669"/>
    <property type="project" value="UniProtKB-KW"/>
</dbReference>
<dbReference type="Pfam" id="PF00620">
    <property type="entry name" value="RhoGAP"/>
    <property type="match status" value="1"/>
</dbReference>
<keyword evidence="10 11" id="KW-0505">Motor protein</keyword>
<dbReference type="Gene3D" id="3.40.850.10">
    <property type="entry name" value="Kinesin motor domain"/>
    <property type="match status" value="2"/>
</dbReference>
<dbReference type="GO" id="GO:0005524">
    <property type="term" value="F:ATP binding"/>
    <property type="evidence" value="ECO:0007669"/>
    <property type="project" value="UniProtKB-UniRule"/>
</dbReference>
<proteinExistence type="inferred from homology"/>
<evidence type="ECO:0000256" key="5">
    <source>
        <dbReference type="ARBA" id="ARBA00022741"/>
    </source>
</evidence>
<gene>
    <name evidence="16" type="primary">myo9b</name>
</gene>
<keyword evidence="8" id="KW-0175">Coiled coil</keyword>
<dbReference type="InterPro" id="IPR029071">
    <property type="entry name" value="Ubiquitin-like_domsf"/>
</dbReference>
<dbReference type="GO" id="GO:0005737">
    <property type="term" value="C:cytoplasm"/>
    <property type="evidence" value="ECO:0007669"/>
    <property type="project" value="UniProtKB-SubCell"/>
</dbReference>
<feature type="binding site" evidence="11">
    <location>
        <begin position="209"/>
        <end position="216"/>
    </location>
    <ligand>
        <name>ATP</name>
        <dbReference type="ChEBI" id="CHEBI:30616"/>
    </ligand>
</feature>
<dbReference type="GO" id="GO:0051015">
    <property type="term" value="F:actin filament binding"/>
    <property type="evidence" value="ECO:0007669"/>
    <property type="project" value="TreeGrafter"/>
</dbReference>
<evidence type="ECO:0000313" key="16">
    <source>
        <dbReference type="Ensembl" id="ENSMMDP00005028265.1"/>
    </source>
</evidence>
<dbReference type="GO" id="GO:0030048">
    <property type="term" value="P:actin filament-based movement"/>
    <property type="evidence" value="ECO:0007669"/>
    <property type="project" value="TreeGrafter"/>
</dbReference>
<keyword evidence="6" id="KW-0862">Zinc</keyword>
<reference evidence="16" key="1">
    <citation type="submission" date="2019-06" db="EMBL/GenBank/DDBJ databases">
        <authorList>
            <consortium name="Wellcome Sanger Institute Data Sharing"/>
        </authorList>
    </citation>
    <scope>NUCLEOTIDE SEQUENCE [LARGE SCALE GENOMIC DNA]</scope>
</reference>
<dbReference type="Pfam" id="PF00130">
    <property type="entry name" value="C1_1"/>
    <property type="match status" value="1"/>
</dbReference>
<evidence type="ECO:0000256" key="6">
    <source>
        <dbReference type="ARBA" id="ARBA00022833"/>
    </source>
</evidence>
<dbReference type="GO" id="GO:0001726">
    <property type="term" value="C:ruffle"/>
    <property type="evidence" value="ECO:0007669"/>
    <property type="project" value="TreeGrafter"/>
</dbReference>
<keyword evidence="11" id="KW-0009">Actin-binding</keyword>
<dbReference type="InterPro" id="IPR008936">
    <property type="entry name" value="Rho_GTPase_activation_prot"/>
</dbReference>
<keyword evidence="17" id="KW-1185">Reference proteome</keyword>
<reference evidence="16" key="3">
    <citation type="submission" date="2025-09" db="UniProtKB">
        <authorList>
            <consortium name="Ensembl"/>
        </authorList>
    </citation>
    <scope>IDENTIFICATION</scope>
</reference>
<dbReference type="FunFam" id="1.20.58.530:FF:000005">
    <property type="entry name" value="unconventional myosin-IXa isoform X1"/>
    <property type="match status" value="1"/>
</dbReference>
<dbReference type="PROSITE" id="PS50200">
    <property type="entry name" value="RA"/>
    <property type="match status" value="1"/>
</dbReference>
<dbReference type="Gene3D" id="3.30.60.20">
    <property type="match status" value="1"/>
</dbReference>
<protein>
    <submittedName>
        <fullName evidence="16">Uncharacterized protein</fullName>
    </submittedName>
</protein>
<evidence type="ECO:0000256" key="3">
    <source>
        <dbReference type="ARBA" id="ARBA00022490"/>
    </source>
</evidence>
<evidence type="ECO:0000256" key="9">
    <source>
        <dbReference type="ARBA" id="ARBA00023123"/>
    </source>
</evidence>
<evidence type="ECO:0000313" key="17">
    <source>
        <dbReference type="Proteomes" id="UP000472263"/>
    </source>
</evidence>
<dbReference type="InterPro" id="IPR000198">
    <property type="entry name" value="RhoGAP_dom"/>
</dbReference>
<dbReference type="PROSITE" id="PS00479">
    <property type="entry name" value="ZF_DAG_PE_1"/>
    <property type="match status" value="1"/>
</dbReference>
<sequence length="1478" mass="170230">MSTLEGAAASDHFLQIYPRLSQDTAPHCTLQVSAEDTAATVIQNAVATLGLDASQVYSLLELRESRGEERMLEAGERPAEHVLLWPPEAQKEHPQSQGYYFILQQQAQGGEPSGQDYDDLCNLPTLTEAEILEALRHRFYKHKIYTYASGILIAVNPNKFLPVYYNPKYVKMYENQPLGKLSPHIFAVADVAYRAMLNKQVNQCIVISGESGSGKTESSSYLIHCLAALSQKRYTSGVERTILGAGPVLEAFGNARTAGNNNSSRFGKFIQLNYLESGVIRGAVVEKYLLEKSRLVSRDSSERNYHVFYYLLVGASKEEQKEFLLLPPQDYFYLKQENFHLEDEEKLRHEYKRLHQAMEMVGFLASTKTEIFSILSAILYLGNVTFTPSEDAQVLEVGPAEVLSTLSNLLKVNKELVVETLTQRRAVFDDDIVMSSYTLNEATTVRDSMAKSLYAALFDWIVLHINHALLNKRDMEESISCLSIGILDMFGFENLQTNSFEQLCINYANEKLRYYTNQHIFKLEQEEYMAEGITWQTIDYTDNLGCIQLISKQPTGLFHLLDEESNLCEATDGTLLDKMKLQHQDNPFFVLTTATEPAFIIQHFAGRVAYQIKDFREKNTDNMQPEVLSLLRSSKWAFVHHLVGSSPVAVFRWGVLRATIRILAVLKELGRQRAASSKYNSLTLDFSFDRSDEHPVDVFEDIFANYEKRKGNRQKQLIPKNLMNVRSLAHIVALTSHDQTRKSLLCLHQRKKLPSISSQFQASLSNLLETIEKAEPFFICCIRSNAEKKELHFDDELVLQQIKCTSMLEVVHIKKSAYSAKFTFKEFVEKFRMLLPKGAAATPEDITKLFERMDLDQTTYQIGKTKVFLKEKERQLLQDTLNKEVMHHIIVLQRWFRLCLIRMHFLQKKDAAMLIQRYWRTFYHNNQSRAATVIQTAWRTSQKRAQYQCHQEDNKEIFDLHPHDQCYLPWVPTVTLSNYSPQPYRMPDQGSERTRRNPTIRISRATRAEQWNASLDREITDTKELRNLDEFLGNQVNELRNRIKELSATESIFLTATMQFRETIKSMYSVPKPQIGYKDLMKGYHNKVNSLAGPKQKIEVKLVVNLFQSVLDGFIRGQMKRVEAEPATKKKKRRKKDKCPHSPLDHLFSTYQVNIMQSCDLCGSYIWGMEKAYMCSACKLICHKKCLTKVITDCSTRCDDSIPGSLHFGVQVCVLTSKANPVPKVVEMLLMHVELNGLYTEGIYRKSGSACRSRELHQILETYPETACLDNYPIHTITGLVKRWLRELPDPLMTFSLYNDFLHAVELPEKCERIRAVYQKVDELPSANYNTLERLIFHLVKVAREEDHNRMSSNSLAIVFAPCILRSPDADDPFLGMKDVSKTTLCVEILINEQLRRYTEKMQNIQELEYAEALAVNQLRLKRQNTPFTLFFKTLIERIKSIKQEKYVKTIFVPHVLSYFWFVCLSVHPYVHMSIPLL</sequence>
<dbReference type="GO" id="GO:0005884">
    <property type="term" value="C:actin filament"/>
    <property type="evidence" value="ECO:0007669"/>
    <property type="project" value="TreeGrafter"/>
</dbReference>
<dbReference type="SUPFAM" id="SSF54236">
    <property type="entry name" value="Ubiquitin-like"/>
    <property type="match status" value="1"/>
</dbReference>
<dbReference type="InterPro" id="IPR046987">
    <property type="entry name" value="Myo9"/>
</dbReference>
<dbReference type="Gene3D" id="1.20.120.720">
    <property type="entry name" value="Myosin VI head, motor domain, U50 subdomain"/>
    <property type="match status" value="2"/>
</dbReference>
<dbReference type="SMART" id="SM00324">
    <property type="entry name" value="RhoGAP"/>
    <property type="match status" value="1"/>
</dbReference>
<name>A0A667YD72_9TELE</name>
<evidence type="ECO:0000256" key="4">
    <source>
        <dbReference type="ARBA" id="ARBA00022723"/>
    </source>
</evidence>
<evidence type="ECO:0000256" key="11">
    <source>
        <dbReference type="PROSITE-ProRule" id="PRU00782"/>
    </source>
</evidence>
<organism evidence="16 17">
    <name type="scientific">Myripristis murdjan</name>
    <name type="common">pinecone soldierfish</name>
    <dbReference type="NCBI Taxonomy" id="586833"/>
    <lineage>
        <taxon>Eukaryota</taxon>
        <taxon>Metazoa</taxon>
        <taxon>Chordata</taxon>
        <taxon>Craniata</taxon>
        <taxon>Vertebrata</taxon>
        <taxon>Euteleostomi</taxon>
        <taxon>Actinopterygii</taxon>
        <taxon>Neopterygii</taxon>
        <taxon>Teleostei</taxon>
        <taxon>Neoteleostei</taxon>
        <taxon>Acanthomorphata</taxon>
        <taxon>Holocentriformes</taxon>
        <taxon>Holocentridae</taxon>
        <taxon>Myripristis</taxon>
    </lineage>
</organism>
<evidence type="ECO:0000256" key="2">
    <source>
        <dbReference type="ARBA" id="ARBA00008314"/>
    </source>
</evidence>
<dbReference type="GO" id="GO:0016459">
    <property type="term" value="C:myosin complex"/>
    <property type="evidence" value="ECO:0007669"/>
    <property type="project" value="UniProtKB-KW"/>
</dbReference>
<evidence type="ECO:0000259" key="13">
    <source>
        <dbReference type="PROSITE" id="PS50200"/>
    </source>
</evidence>